<name>A0AAD7I3N7_9AGAR</name>
<feature type="non-terminal residue" evidence="2">
    <location>
        <position position="1"/>
    </location>
</feature>
<protein>
    <submittedName>
        <fullName evidence="2">Uncharacterized protein</fullName>
    </submittedName>
</protein>
<dbReference type="EMBL" id="JARKIB010000140">
    <property type="protein sequence ID" value="KAJ7733154.1"/>
    <property type="molecule type" value="Genomic_DNA"/>
</dbReference>
<dbReference type="GO" id="GO:0006355">
    <property type="term" value="P:regulation of DNA-templated transcription"/>
    <property type="evidence" value="ECO:0007669"/>
    <property type="project" value="InterPro"/>
</dbReference>
<keyword evidence="3" id="KW-1185">Reference proteome</keyword>
<evidence type="ECO:0000256" key="1">
    <source>
        <dbReference type="SAM" id="MobiDB-lite"/>
    </source>
</evidence>
<sequence>MNWVLETILNRGSSDALTWQKGNEVRRRCLGVITCHGKQCSMHLAPGLRAMDRQKQLHHTCPVCEETLGLHRCGIESSLFRFRDGGVFIHGGAHTHQQFTHSSIFRRNGSLEFIEYVPKYRPRSRSPVPGFDLEPAAQSLSPVESVFDIAEHDNARTNSPGIQQGSDEVPDGNWEYADKNNNRVFH</sequence>
<evidence type="ECO:0000313" key="2">
    <source>
        <dbReference type="EMBL" id="KAJ7733154.1"/>
    </source>
</evidence>
<comment type="caution">
    <text evidence="2">The sequence shown here is derived from an EMBL/GenBank/DDBJ whole genome shotgun (WGS) entry which is preliminary data.</text>
</comment>
<proteinExistence type="predicted"/>
<evidence type="ECO:0000313" key="3">
    <source>
        <dbReference type="Proteomes" id="UP001215598"/>
    </source>
</evidence>
<dbReference type="SUPFAM" id="SSF90073">
    <property type="entry name" value="GCM domain"/>
    <property type="match status" value="1"/>
</dbReference>
<gene>
    <name evidence="2" type="ORF">B0H16DRAFT_1580123</name>
</gene>
<organism evidence="2 3">
    <name type="scientific">Mycena metata</name>
    <dbReference type="NCBI Taxonomy" id="1033252"/>
    <lineage>
        <taxon>Eukaryota</taxon>
        <taxon>Fungi</taxon>
        <taxon>Dikarya</taxon>
        <taxon>Basidiomycota</taxon>
        <taxon>Agaricomycotina</taxon>
        <taxon>Agaricomycetes</taxon>
        <taxon>Agaricomycetidae</taxon>
        <taxon>Agaricales</taxon>
        <taxon>Marasmiineae</taxon>
        <taxon>Mycenaceae</taxon>
        <taxon>Mycena</taxon>
    </lineage>
</organism>
<dbReference type="GO" id="GO:0003677">
    <property type="term" value="F:DNA binding"/>
    <property type="evidence" value="ECO:0007669"/>
    <property type="project" value="InterPro"/>
</dbReference>
<feature type="compositionally biased region" description="Polar residues" evidence="1">
    <location>
        <begin position="156"/>
        <end position="166"/>
    </location>
</feature>
<reference evidence="2" key="1">
    <citation type="submission" date="2023-03" db="EMBL/GenBank/DDBJ databases">
        <title>Massive genome expansion in bonnet fungi (Mycena s.s.) driven by repeated elements and novel gene families across ecological guilds.</title>
        <authorList>
            <consortium name="Lawrence Berkeley National Laboratory"/>
            <person name="Harder C.B."/>
            <person name="Miyauchi S."/>
            <person name="Viragh M."/>
            <person name="Kuo A."/>
            <person name="Thoen E."/>
            <person name="Andreopoulos B."/>
            <person name="Lu D."/>
            <person name="Skrede I."/>
            <person name="Drula E."/>
            <person name="Henrissat B."/>
            <person name="Morin E."/>
            <person name="Kohler A."/>
            <person name="Barry K."/>
            <person name="LaButti K."/>
            <person name="Morin E."/>
            <person name="Salamov A."/>
            <person name="Lipzen A."/>
            <person name="Mereny Z."/>
            <person name="Hegedus B."/>
            <person name="Baldrian P."/>
            <person name="Stursova M."/>
            <person name="Weitz H."/>
            <person name="Taylor A."/>
            <person name="Grigoriev I.V."/>
            <person name="Nagy L.G."/>
            <person name="Martin F."/>
            <person name="Kauserud H."/>
        </authorList>
    </citation>
    <scope>NUCLEOTIDE SEQUENCE</scope>
    <source>
        <strain evidence="2">CBHHK182m</strain>
    </source>
</reference>
<feature type="compositionally biased region" description="Basic and acidic residues" evidence="1">
    <location>
        <begin position="176"/>
        <end position="186"/>
    </location>
</feature>
<dbReference type="InterPro" id="IPR036115">
    <property type="entry name" value="GCM_dom_sf"/>
</dbReference>
<dbReference type="AlphaFoldDB" id="A0AAD7I3N7"/>
<accession>A0AAD7I3N7</accession>
<feature type="region of interest" description="Disordered" evidence="1">
    <location>
        <begin position="155"/>
        <end position="186"/>
    </location>
</feature>
<dbReference type="Proteomes" id="UP001215598">
    <property type="component" value="Unassembled WGS sequence"/>
</dbReference>